<dbReference type="PROSITE" id="PS50929">
    <property type="entry name" value="ABC_TM1F"/>
    <property type="match status" value="1"/>
</dbReference>
<keyword evidence="7" id="KW-0067">ATP-binding</keyword>
<proteinExistence type="predicted"/>
<dbReference type="Gene3D" id="3.40.50.300">
    <property type="entry name" value="P-loop containing nucleotide triphosphate hydrolases"/>
    <property type="match status" value="1"/>
</dbReference>
<evidence type="ECO:0000313" key="13">
    <source>
        <dbReference type="EMBL" id="OXM13895.1"/>
    </source>
</evidence>
<comment type="caution">
    <text evidence="13">The sequence shown here is derived from an EMBL/GenBank/DDBJ whole genome shotgun (WGS) entry which is preliminary data.</text>
</comment>
<dbReference type="Pfam" id="PF00664">
    <property type="entry name" value="ABC_membrane"/>
    <property type="match status" value="1"/>
</dbReference>
<evidence type="ECO:0000256" key="2">
    <source>
        <dbReference type="ARBA" id="ARBA00022448"/>
    </source>
</evidence>
<accession>A0A229NVZ1</accession>
<dbReference type="SMART" id="SM00382">
    <property type="entry name" value="AAA"/>
    <property type="match status" value="1"/>
</dbReference>
<evidence type="ECO:0008006" key="15">
    <source>
        <dbReference type="Google" id="ProtNLM"/>
    </source>
</evidence>
<organism evidence="13 14">
    <name type="scientific">Paenibacillus herberti</name>
    <dbReference type="NCBI Taxonomy" id="1619309"/>
    <lineage>
        <taxon>Bacteria</taxon>
        <taxon>Bacillati</taxon>
        <taxon>Bacillota</taxon>
        <taxon>Bacilli</taxon>
        <taxon>Bacillales</taxon>
        <taxon>Paenibacillaceae</taxon>
        <taxon>Paenibacillus</taxon>
    </lineage>
</organism>
<dbReference type="GO" id="GO:0016887">
    <property type="term" value="F:ATP hydrolysis activity"/>
    <property type="evidence" value="ECO:0007669"/>
    <property type="project" value="InterPro"/>
</dbReference>
<dbReference type="InterPro" id="IPR036640">
    <property type="entry name" value="ABC1_TM_sf"/>
</dbReference>
<dbReference type="Proteomes" id="UP000215145">
    <property type="component" value="Unassembled WGS sequence"/>
</dbReference>
<keyword evidence="14" id="KW-1185">Reference proteome</keyword>
<dbReference type="OrthoDB" id="1899463at2"/>
<dbReference type="Pfam" id="PF00005">
    <property type="entry name" value="ABC_tran"/>
    <property type="match status" value="1"/>
</dbReference>
<feature type="transmembrane region" description="Helical" evidence="10">
    <location>
        <begin position="57"/>
        <end position="79"/>
    </location>
</feature>
<dbReference type="EMBL" id="NMUQ01000002">
    <property type="protein sequence ID" value="OXM13895.1"/>
    <property type="molecule type" value="Genomic_DNA"/>
</dbReference>
<dbReference type="InterPro" id="IPR003439">
    <property type="entry name" value="ABC_transporter-like_ATP-bd"/>
</dbReference>
<dbReference type="InterPro" id="IPR017871">
    <property type="entry name" value="ABC_transporter-like_CS"/>
</dbReference>
<feature type="transmembrane region" description="Helical" evidence="10">
    <location>
        <begin position="20"/>
        <end position="45"/>
    </location>
</feature>
<keyword evidence="9 10" id="KW-0472">Membrane</keyword>
<dbReference type="GO" id="GO:0005524">
    <property type="term" value="F:ATP binding"/>
    <property type="evidence" value="ECO:0007669"/>
    <property type="project" value="UniProtKB-KW"/>
</dbReference>
<keyword evidence="6" id="KW-0788">Thiol protease</keyword>
<feature type="transmembrane region" description="Helical" evidence="10">
    <location>
        <begin position="147"/>
        <end position="175"/>
    </location>
</feature>
<evidence type="ECO:0000256" key="4">
    <source>
        <dbReference type="ARBA" id="ARBA00022692"/>
    </source>
</evidence>
<dbReference type="PANTHER" id="PTHR43394:SF1">
    <property type="entry name" value="ATP-BINDING CASSETTE SUB-FAMILY B MEMBER 10, MITOCHONDRIAL"/>
    <property type="match status" value="1"/>
</dbReference>
<keyword evidence="2" id="KW-0813">Transport</keyword>
<dbReference type="InterPro" id="IPR027417">
    <property type="entry name" value="P-loop_NTPase"/>
</dbReference>
<keyword evidence="6" id="KW-0645">Protease</keyword>
<feature type="transmembrane region" description="Helical" evidence="10">
    <location>
        <begin position="250"/>
        <end position="269"/>
    </location>
</feature>
<comment type="subcellular location">
    <subcellularLocation>
        <location evidence="1">Cell membrane</location>
        <topology evidence="1">Multi-pass membrane protein</topology>
    </subcellularLocation>
</comment>
<evidence type="ECO:0000256" key="10">
    <source>
        <dbReference type="SAM" id="Phobius"/>
    </source>
</evidence>
<evidence type="ECO:0000259" key="12">
    <source>
        <dbReference type="PROSITE" id="PS50929"/>
    </source>
</evidence>
<dbReference type="GO" id="GO:0005886">
    <property type="term" value="C:plasma membrane"/>
    <property type="evidence" value="ECO:0007669"/>
    <property type="project" value="UniProtKB-SubCell"/>
</dbReference>
<keyword evidence="3" id="KW-1003">Cell membrane</keyword>
<dbReference type="SUPFAM" id="SSF52540">
    <property type="entry name" value="P-loop containing nucleoside triphosphate hydrolases"/>
    <property type="match status" value="1"/>
</dbReference>
<feature type="domain" description="ABC transporter" evidence="11">
    <location>
        <begin position="335"/>
        <end position="568"/>
    </location>
</feature>
<dbReference type="SUPFAM" id="SSF90123">
    <property type="entry name" value="ABC transporter transmembrane region"/>
    <property type="match status" value="1"/>
</dbReference>
<evidence type="ECO:0000256" key="9">
    <source>
        <dbReference type="ARBA" id="ARBA00023136"/>
    </source>
</evidence>
<feature type="transmembrane region" description="Helical" evidence="10">
    <location>
        <begin position="275"/>
        <end position="296"/>
    </location>
</feature>
<dbReference type="InterPro" id="IPR003593">
    <property type="entry name" value="AAA+_ATPase"/>
</dbReference>
<evidence type="ECO:0000256" key="7">
    <source>
        <dbReference type="ARBA" id="ARBA00022840"/>
    </source>
</evidence>
<feature type="domain" description="ABC transmembrane type-1" evidence="12">
    <location>
        <begin position="24"/>
        <end position="304"/>
    </location>
</feature>
<dbReference type="CDD" id="cd07346">
    <property type="entry name" value="ABC_6TM_exporters"/>
    <property type="match status" value="1"/>
</dbReference>
<dbReference type="AlphaFoldDB" id="A0A229NVZ1"/>
<gene>
    <name evidence="13" type="ORF">CGZ75_12840</name>
</gene>
<evidence type="ECO:0000256" key="8">
    <source>
        <dbReference type="ARBA" id="ARBA00022989"/>
    </source>
</evidence>
<dbReference type="FunFam" id="3.40.50.300:FF:000299">
    <property type="entry name" value="ABC transporter ATP-binding protein/permease"/>
    <property type="match status" value="1"/>
</dbReference>
<keyword evidence="5" id="KW-0547">Nucleotide-binding</keyword>
<evidence type="ECO:0000256" key="3">
    <source>
        <dbReference type="ARBA" id="ARBA00022475"/>
    </source>
</evidence>
<dbReference type="PROSITE" id="PS00211">
    <property type="entry name" value="ABC_TRANSPORTER_1"/>
    <property type="match status" value="1"/>
</dbReference>
<evidence type="ECO:0000259" key="11">
    <source>
        <dbReference type="PROSITE" id="PS50893"/>
    </source>
</evidence>
<protein>
    <recommendedName>
        <fullName evidence="15">ABC transporter</fullName>
    </recommendedName>
</protein>
<evidence type="ECO:0000313" key="14">
    <source>
        <dbReference type="Proteomes" id="UP000215145"/>
    </source>
</evidence>
<dbReference type="InterPro" id="IPR011527">
    <property type="entry name" value="ABC1_TM_dom"/>
</dbReference>
<name>A0A229NVZ1_9BACL</name>
<dbReference type="Gene3D" id="1.20.1560.10">
    <property type="entry name" value="ABC transporter type 1, transmembrane domain"/>
    <property type="match status" value="1"/>
</dbReference>
<reference evidence="13 14" key="1">
    <citation type="submission" date="2017-07" db="EMBL/GenBank/DDBJ databases">
        <title>Paenibacillus herberti R33 genome sequencing and assembly.</title>
        <authorList>
            <person name="Su W."/>
        </authorList>
    </citation>
    <scope>NUCLEOTIDE SEQUENCE [LARGE SCALE GENOMIC DNA]</scope>
    <source>
        <strain evidence="13 14">R33</strain>
    </source>
</reference>
<dbReference type="RefSeq" id="WP_089524721.1">
    <property type="nucleotide sequence ID" value="NZ_NMUQ01000002.1"/>
</dbReference>
<dbReference type="GO" id="GO:0015421">
    <property type="term" value="F:ABC-type oligopeptide transporter activity"/>
    <property type="evidence" value="ECO:0007669"/>
    <property type="project" value="TreeGrafter"/>
</dbReference>
<dbReference type="PROSITE" id="PS50893">
    <property type="entry name" value="ABC_TRANSPORTER_2"/>
    <property type="match status" value="1"/>
</dbReference>
<keyword evidence="6" id="KW-0378">Hydrolase</keyword>
<keyword evidence="4 10" id="KW-0812">Transmembrane</keyword>
<keyword evidence="8 10" id="KW-1133">Transmembrane helix</keyword>
<evidence type="ECO:0000256" key="6">
    <source>
        <dbReference type="ARBA" id="ARBA00022807"/>
    </source>
</evidence>
<evidence type="ECO:0000256" key="1">
    <source>
        <dbReference type="ARBA" id="ARBA00004651"/>
    </source>
</evidence>
<dbReference type="GO" id="GO:0008234">
    <property type="term" value="F:cysteine-type peptidase activity"/>
    <property type="evidence" value="ECO:0007669"/>
    <property type="project" value="UniProtKB-KW"/>
</dbReference>
<evidence type="ECO:0000256" key="5">
    <source>
        <dbReference type="ARBA" id="ARBA00022741"/>
    </source>
</evidence>
<dbReference type="PANTHER" id="PTHR43394">
    <property type="entry name" value="ATP-DEPENDENT PERMEASE MDL1, MITOCHONDRIAL"/>
    <property type="match status" value="1"/>
</dbReference>
<dbReference type="InterPro" id="IPR039421">
    <property type="entry name" value="Type_1_exporter"/>
</dbReference>
<sequence length="579" mass="65879">MNTRQRITLILSLMRPFKWSFINLFICVIATSVIAMSYPYIFGLLIDEVFYKKNMEFFILIVISYGFIFIGEQSLHFVLNTVWSYLVTRFVYDVRRKVLRKFMNAKASRLTKLETGEAIAVINQDADEFMNFIHWNVFYVIANTLKLITAISLVALLNVTVAILVAVIVPVSYYVNRMINARAYKKIDEHRSIYGKMTSWLFEMLSGIREIKMFGQHRWASREFVSKQVALLRAKVGKDKIEFVSERMNLLLVLIVQLAIFTVSTILVYRDLFTVGGVIATLMYFTIISDMFRNLAQASMRLQKNIVSLNRIAAVLQEDEETKGSTGLLLAQGEIVFQNVHFSYGEKKVYQNLSLQIHQGEHVAVVGKSGAGKSSLIQLLQGLYQINEGEIYINGRPVSDYSVMNLRKNVGVVNQRSVIFQDTIRGNITLGDRRFSEEAIWTACEKAFIRSEIEQLPEKLDTVIGKQGASLSGGQLQRLTIARVLLRNPQIIVFDEATSALDGAAEQALQTVIRTLKNRATMITIAHSYSTISEADRIIVLNQGKVADCGTIPELLERCQIFNELFSEQRRWYTKDALV</sequence>